<organism evidence="1">
    <name type="scientific">marine sediment metagenome</name>
    <dbReference type="NCBI Taxonomy" id="412755"/>
    <lineage>
        <taxon>unclassified sequences</taxon>
        <taxon>metagenomes</taxon>
        <taxon>ecological metagenomes</taxon>
    </lineage>
</organism>
<comment type="caution">
    <text evidence="1">The sequence shown here is derived from an EMBL/GenBank/DDBJ whole genome shotgun (WGS) entry which is preliminary data.</text>
</comment>
<accession>A0A0F9FDK7</accession>
<dbReference type="AlphaFoldDB" id="A0A0F9FDK7"/>
<name>A0A0F9FDK7_9ZZZZ</name>
<gene>
    <name evidence="1" type="ORF">LCGC14_1966010</name>
</gene>
<protein>
    <submittedName>
        <fullName evidence="1">Uncharacterized protein</fullName>
    </submittedName>
</protein>
<dbReference type="EMBL" id="LAZR01021736">
    <property type="protein sequence ID" value="KKL84313.1"/>
    <property type="molecule type" value="Genomic_DNA"/>
</dbReference>
<evidence type="ECO:0000313" key="1">
    <source>
        <dbReference type="EMBL" id="KKL84313.1"/>
    </source>
</evidence>
<sequence>MAKDQDESEGDGFTSIADLLAQQANREQSASAFADWAGTLRDYYASLIDAGFDDAQAMALVVEFQTISFDRLSET</sequence>
<reference evidence="1" key="1">
    <citation type="journal article" date="2015" name="Nature">
        <title>Complex archaea that bridge the gap between prokaryotes and eukaryotes.</title>
        <authorList>
            <person name="Spang A."/>
            <person name="Saw J.H."/>
            <person name="Jorgensen S.L."/>
            <person name="Zaremba-Niedzwiedzka K."/>
            <person name="Martijn J."/>
            <person name="Lind A.E."/>
            <person name="van Eijk R."/>
            <person name="Schleper C."/>
            <person name="Guy L."/>
            <person name="Ettema T.J."/>
        </authorList>
    </citation>
    <scope>NUCLEOTIDE SEQUENCE</scope>
</reference>
<proteinExistence type="predicted"/>